<evidence type="ECO:0000313" key="2">
    <source>
        <dbReference type="EMBL" id="MFC5806044.1"/>
    </source>
</evidence>
<dbReference type="EMBL" id="JBHSNZ010000001">
    <property type="protein sequence ID" value="MFC5806044.1"/>
    <property type="molecule type" value="Genomic_DNA"/>
</dbReference>
<evidence type="ECO:0000256" key="1">
    <source>
        <dbReference type="SAM" id="MobiDB-lite"/>
    </source>
</evidence>
<feature type="region of interest" description="Disordered" evidence="1">
    <location>
        <begin position="112"/>
        <end position="144"/>
    </location>
</feature>
<comment type="caution">
    <text evidence="2">The sequence shown here is derived from an EMBL/GenBank/DDBJ whole genome shotgun (WGS) entry which is preliminary data.</text>
</comment>
<reference evidence="3" key="1">
    <citation type="journal article" date="2019" name="Int. J. Syst. Evol. Microbiol.">
        <title>The Global Catalogue of Microorganisms (GCM) 10K type strain sequencing project: providing services to taxonomists for standard genome sequencing and annotation.</title>
        <authorList>
            <consortium name="The Broad Institute Genomics Platform"/>
            <consortium name="The Broad Institute Genome Sequencing Center for Infectious Disease"/>
            <person name="Wu L."/>
            <person name="Ma J."/>
        </authorList>
    </citation>
    <scope>NUCLEOTIDE SEQUENCE [LARGE SCALE GENOMIC DNA]</scope>
    <source>
        <strain evidence="3">JCM 9918</strain>
    </source>
</reference>
<gene>
    <name evidence="2" type="ORF">ACFQGO_00695</name>
</gene>
<keyword evidence="3" id="KW-1185">Reference proteome</keyword>
<dbReference type="Proteomes" id="UP001596112">
    <property type="component" value="Unassembled WGS sequence"/>
</dbReference>
<name>A0ABW1AZ96_9ACTN</name>
<evidence type="ECO:0000313" key="3">
    <source>
        <dbReference type="Proteomes" id="UP001596112"/>
    </source>
</evidence>
<accession>A0ABW1AZ96</accession>
<protein>
    <submittedName>
        <fullName evidence="2">Uncharacterized protein</fullName>
    </submittedName>
</protein>
<sequence>MSARRSHGQGGGPSGTRGLRGLGEWCARHLVIVIVGRLVVLAAPRVIDRSFGGDCSDSFSPSGVILCPGPAVSVPVDATAVRLLRVPAVTTLPASRARWAPSRLDRVLPHIDAEGDTEERPAPTRWGPAARSASFRQDMTSSRM</sequence>
<proteinExistence type="predicted"/>
<organism evidence="2 3">
    <name type="scientific">Streptomyces heilongjiangensis</name>
    <dbReference type="NCBI Taxonomy" id="945052"/>
    <lineage>
        <taxon>Bacteria</taxon>
        <taxon>Bacillati</taxon>
        <taxon>Actinomycetota</taxon>
        <taxon>Actinomycetes</taxon>
        <taxon>Kitasatosporales</taxon>
        <taxon>Streptomycetaceae</taxon>
        <taxon>Streptomyces</taxon>
    </lineage>
</organism>
<dbReference type="RefSeq" id="WP_272169790.1">
    <property type="nucleotide sequence ID" value="NZ_JAQOSL010000012.1"/>
</dbReference>
<feature type="compositionally biased region" description="Polar residues" evidence="1">
    <location>
        <begin position="134"/>
        <end position="144"/>
    </location>
</feature>
<feature type="compositionally biased region" description="Basic and acidic residues" evidence="1">
    <location>
        <begin position="112"/>
        <end position="122"/>
    </location>
</feature>